<keyword evidence="5" id="KW-0539">Nucleus</keyword>
<name>A0A395NW86_TRIAR</name>
<dbReference type="STRING" id="490622.A0A395NW86"/>
<comment type="caution">
    <text evidence="8">The sequence shown here is derived from an EMBL/GenBank/DDBJ whole genome shotgun (WGS) entry which is preliminary data.</text>
</comment>
<keyword evidence="4" id="KW-0804">Transcription</keyword>
<evidence type="ECO:0000256" key="5">
    <source>
        <dbReference type="ARBA" id="ARBA00023242"/>
    </source>
</evidence>
<evidence type="ECO:0000313" key="9">
    <source>
        <dbReference type="Proteomes" id="UP000266272"/>
    </source>
</evidence>
<comment type="subcellular location">
    <subcellularLocation>
        <location evidence="1">Nucleus</location>
    </subcellularLocation>
</comment>
<dbReference type="SUPFAM" id="SSF57701">
    <property type="entry name" value="Zn2/Cys6 DNA-binding domain"/>
    <property type="match status" value="1"/>
</dbReference>
<dbReference type="Gene3D" id="4.10.240.10">
    <property type="entry name" value="Zn(2)-C6 fungal-type DNA-binding domain"/>
    <property type="match status" value="1"/>
</dbReference>
<dbReference type="GO" id="GO:0005634">
    <property type="term" value="C:nucleus"/>
    <property type="evidence" value="ECO:0007669"/>
    <property type="project" value="UniProtKB-SubCell"/>
</dbReference>
<dbReference type="Proteomes" id="UP000266272">
    <property type="component" value="Unassembled WGS sequence"/>
</dbReference>
<gene>
    <name evidence="8" type="ORF">TARUN_2175</name>
</gene>
<feature type="region of interest" description="Disordered" evidence="6">
    <location>
        <begin position="50"/>
        <end position="69"/>
    </location>
</feature>
<dbReference type="EMBL" id="PXOA01000127">
    <property type="protein sequence ID" value="RFU80057.1"/>
    <property type="molecule type" value="Genomic_DNA"/>
</dbReference>
<dbReference type="CDD" id="cd12148">
    <property type="entry name" value="fungal_TF_MHR"/>
    <property type="match status" value="1"/>
</dbReference>
<evidence type="ECO:0000256" key="2">
    <source>
        <dbReference type="ARBA" id="ARBA00022723"/>
    </source>
</evidence>
<evidence type="ECO:0000259" key="7">
    <source>
        <dbReference type="PROSITE" id="PS50048"/>
    </source>
</evidence>
<evidence type="ECO:0000256" key="4">
    <source>
        <dbReference type="ARBA" id="ARBA00023163"/>
    </source>
</evidence>
<dbReference type="PANTHER" id="PTHR47338">
    <property type="entry name" value="ZN(II)2CYS6 TRANSCRIPTION FACTOR (EUROFUNG)-RELATED"/>
    <property type="match status" value="1"/>
</dbReference>
<reference evidence="8 9" key="1">
    <citation type="journal article" date="2018" name="PLoS Pathog.">
        <title>Evolution of structural diversity of trichothecenes, a family of toxins produced by plant pathogenic and entomopathogenic fungi.</title>
        <authorList>
            <person name="Proctor R.H."/>
            <person name="McCormick S.P."/>
            <person name="Kim H.S."/>
            <person name="Cardoza R.E."/>
            <person name="Stanley A.M."/>
            <person name="Lindo L."/>
            <person name="Kelly A."/>
            <person name="Brown D.W."/>
            <person name="Lee T."/>
            <person name="Vaughan M.M."/>
            <person name="Alexander N.J."/>
            <person name="Busman M."/>
            <person name="Gutierrez S."/>
        </authorList>
    </citation>
    <scope>NUCLEOTIDE SEQUENCE [LARGE SCALE GENOMIC DNA]</scope>
    <source>
        <strain evidence="8 9">IBT 40837</strain>
    </source>
</reference>
<feature type="domain" description="Zn(2)-C6 fungal-type" evidence="7">
    <location>
        <begin position="17"/>
        <end position="47"/>
    </location>
</feature>
<evidence type="ECO:0000256" key="1">
    <source>
        <dbReference type="ARBA" id="ARBA00004123"/>
    </source>
</evidence>
<accession>A0A395NW86</accession>
<dbReference type="PRINTS" id="PR00755">
    <property type="entry name" value="AFLATOXINBRP"/>
</dbReference>
<dbReference type="Pfam" id="PF04082">
    <property type="entry name" value="Fungal_trans"/>
    <property type="match status" value="1"/>
</dbReference>
<organism evidence="8 9">
    <name type="scientific">Trichoderma arundinaceum</name>
    <dbReference type="NCBI Taxonomy" id="490622"/>
    <lineage>
        <taxon>Eukaryota</taxon>
        <taxon>Fungi</taxon>
        <taxon>Dikarya</taxon>
        <taxon>Ascomycota</taxon>
        <taxon>Pezizomycotina</taxon>
        <taxon>Sordariomycetes</taxon>
        <taxon>Hypocreomycetidae</taxon>
        <taxon>Hypocreales</taxon>
        <taxon>Hypocreaceae</taxon>
        <taxon>Trichoderma</taxon>
    </lineage>
</organism>
<dbReference type="OrthoDB" id="3862662at2759"/>
<dbReference type="GO" id="GO:0008270">
    <property type="term" value="F:zinc ion binding"/>
    <property type="evidence" value="ECO:0007669"/>
    <property type="project" value="InterPro"/>
</dbReference>
<keyword evidence="3" id="KW-0805">Transcription regulation</keyword>
<dbReference type="InterPro" id="IPR001138">
    <property type="entry name" value="Zn2Cys6_DnaBD"/>
</dbReference>
<dbReference type="InterPro" id="IPR007219">
    <property type="entry name" value="XnlR_reg_dom"/>
</dbReference>
<dbReference type="CDD" id="cd00067">
    <property type="entry name" value="GAL4"/>
    <property type="match status" value="1"/>
</dbReference>
<dbReference type="InterPro" id="IPR036864">
    <property type="entry name" value="Zn2-C6_fun-type_DNA-bd_sf"/>
</dbReference>
<evidence type="ECO:0000256" key="3">
    <source>
        <dbReference type="ARBA" id="ARBA00023015"/>
    </source>
</evidence>
<sequence>MGLGNASWPYAKLAKQVCASCKVSKRKCTKELPRCSLCVKKDLVCQYAQSARSSPGSPPVWSQPSVTDGDQQNTQALSVQNVLFLDSRILHYGRAMPCGATPGHVIDLIGDAHDIKIMSSRFFDTIQYWMPIVSKRSFYGHHLQQSSSPRPELAILLLCMKLISEVPSDDDQSPKNTLYHATKQFYQEVETAGILSFQVLQAGILLCLYEIGHAIYPSAFLSVGACARYAHALGITGDGRSQINRPLTWVEQEEIRRVWWAIVVMDRFVGLGCRGRSFVIEHPQPHFILPAEEAAWDNGIIKNNNLNTVSHPSENQMSKFALVAQAASLLGQVLEHTSTLATNPKLHEDKFKQLDRTIHALMNAAETTNIPACDPLAICFR</sequence>
<protein>
    <submittedName>
        <fullName evidence="8">Fungal-specific transcription factor</fullName>
    </submittedName>
</protein>
<keyword evidence="9" id="KW-1185">Reference proteome</keyword>
<dbReference type="SMART" id="SM00066">
    <property type="entry name" value="GAL4"/>
    <property type="match status" value="1"/>
</dbReference>
<evidence type="ECO:0000256" key="6">
    <source>
        <dbReference type="SAM" id="MobiDB-lite"/>
    </source>
</evidence>
<dbReference type="AlphaFoldDB" id="A0A395NW86"/>
<dbReference type="PROSITE" id="PS00463">
    <property type="entry name" value="ZN2_CY6_FUNGAL_1"/>
    <property type="match status" value="1"/>
</dbReference>
<proteinExistence type="predicted"/>
<dbReference type="PROSITE" id="PS50048">
    <property type="entry name" value="ZN2_CY6_FUNGAL_2"/>
    <property type="match status" value="1"/>
</dbReference>
<keyword evidence="2" id="KW-0479">Metal-binding</keyword>
<dbReference type="GO" id="GO:0006351">
    <property type="term" value="P:DNA-templated transcription"/>
    <property type="evidence" value="ECO:0007669"/>
    <property type="project" value="InterPro"/>
</dbReference>
<dbReference type="InterPro" id="IPR050815">
    <property type="entry name" value="TF_fung"/>
</dbReference>
<dbReference type="Pfam" id="PF00172">
    <property type="entry name" value="Zn_clus"/>
    <property type="match status" value="1"/>
</dbReference>
<dbReference type="GO" id="GO:0000981">
    <property type="term" value="F:DNA-binding transcription factor activity, RNA polymerase II-specific"/>
    <property type="evidence" value="ECO:0007669"/>
    <property type="project" value="InterPro"/>
</dbReference>
<dbReference type="GO" id="GO:0003677">
    <property type="term" value="F:DNA binding"/>
    <property type="evidence" value="ECO:0007669"/>
    <property type="project" value="InterPro"/>
</dbReference>
<evidence type="ECO:0000313" key="8">
    <source>
        <dbReference type="EMBL" id="RFU80057.1"/>
    </source>
</evidence>
<dbReference type="PANTHER" id="PTHR47338:SF20">
    <property type="entry name" value="ZN(II)2CYS6 TRANSCRIPTION FACTOR (EUROFUNG)"/>
    <property type="match status" value="1"/>
</dbReference>